<feature type="transmembrane region" description="Helical" evidence="1">
    <location>
        <begin position="81"/>
        <end position="98"/>
    </location>
</feature>
<reference evidence="2 3" key="2">
    <citation type="journal article" date="2011" name="J. Bacteriol.">
        <title>Genome Sequence of Kosmotoga olearia Strain TBF 19.5.1, a Thermophilic Bacterium with a Wide Growth Temperature Range, Isolated from the Troll B Oil Platform in the North Sea.</title>
        <authorList>
            <person name="Swithers K.S."/>
            <person name="Dipippo J.L."/>
            <person name="Bruce D.C."/>
            <person name="Detter C."/>
            <person name="Tapia R."/>
            <person name="Han S."/>
            <person name="Goodwin L.A."/>
            <person name="Han J."/>
            <person name="Woyke T."/>
            <person name="Pitluck S."/>
            <person name="Pennacchio L."/>
            <person name="Nolan M."/>
            <person name="Mikhailova N."/>
            <person name="Land M.L."/>
            <person name="Nesbo C.L."/>
            <person name="Gogarten J.P."/>
            <person name="Noll K.M."/>
        </authorList>
    </citation>
    <scope>NUCLEOTIDE SEQUENCE [LARGE SCALE GENOMIC DNA]</scope>
    <source>
        <strain evidence="3">ATCC BAA-1733 / DSM 21960 / TBF 19.5.1</strain>
    </source>
</reference>
<dbReference type="AlphaFoldDB" id="C5CIE7"/>
<dbReference type="eggNOG" id="COG1277">
    <property type="taxonomic scope" value="Bacteria"/>
</dbReference>
<organism evidence="2 3">
    <name type="scientific">Kosmotoga olearia (strain ATCC BAA-1733 / DSM 21960 / TBF 19.5.1)</name>
    <dbReference type="NCBI Taxonomy" id="521045"/>
    <lineage>
        <taxon>Bacteria</taxon>
        <taxon>Thermotogati</taxon>
        <taxon>Thermotogota</taxon>
        <taxon>Thermotogae</taxon>
        <taxon>Kosmotogales</taxon>
        <taxon>Kosmotogaceae</taxon>
        <taxon>Kosmotoga</taxon>
    </lineage>
</organism>
<dbReference type="STRING" id="521045.Kole_0155"/>
<dbReference type="Proteomes" id="UP000002382">
    <property type="component" value="Chromosome"/>
</dbReference>
<feature type="transmembrane region" description="Helical" evidence="1">
    <location>
        <begin position="188"/>
        <end position="210"/>
    </location>
</feature>
<sequence>MFYKEWNEHKTRAIVIFILSLIVLTTTVALRPYASSMMEQMVNELEEMPEFLQKMIGDPSIAQKLTNDEYYINSQWHGKNLGQFLPIFVLIIAFPVFAREVDKKTIYFLLSRRKREEVFWKKFFVGYFVITAIIVIFSLAGPIAMKIAGYQIGFRNTGLILVHEIVGVSFFYSLFILFSVLSNDQVKPVVGGLVVIIALPFLSLIESIAFLNPYPYILGLDIINGSGIDWWYTLSLAVLTLVIAFQSYRIFKTKEF</sequence>
<dbReference type="RefSeq" id="WP_012744669.1">
    <property type="nucleotide sequence ID" value="NC_012785.1"/>
</dbReference>
<evidence type="ECO:0000313" key="3">
    <source>
        <dbReference type="Proteomes" id="UP000002382"/>
    </source>
</evidence>
<dbReference type="GO" id="GO:0140359">
    <property type="term" value="F:ABC-type transporter activity"/>
    <property type="evidence" value="ECO:0007669"/>
    <property type="project" value="InterPro"/>
</dbReference>
<keyword evidence="1" id="KW-1133">Transmembrane helix</keyword>
<dbReference type="HOGENOM" id="CLU_097947_0_0_0"/>
<accession>C5CIE7</accession>
<feature type="transmembrane region" description="Helical" evidence="1">
    <location>
        <begin position="160"/>
        <end position="181"/>
    </location>
</feature>
<proteinExistence type="predicted"/>
<dbReference type="GO" id="GO:0005886">
    <property type="term" value="C:plasma membrane"/>
    <property type="evidence" value="ECO:0007669"/>
    <property type="project" value="UniProtKB-SubCell"/>
</dbReference>
<reference evidence="2 3" key="1">
    <citation type="submission" date="2009-06" db="EMBL/GenBank/DDBJ databases">
        <title>Complete sequence of Thermotogales bacterium TBF 19.5.1.</title>
        <authorList>
            <consortium name="US DOE Joint Genome Institute"/>
            <person name="Lucas S."/>
            <person name="Copeland A."/>
            <person name="Lapidus A."/>
            <person name="Glavina del Rio T."/>
            <person name="Tice H."/>
            <person name="Bruce D."/>
            <person name="Goodwin L."/>
            <person name="Pitluck S."/>
            <person name="Chertkov O."/>
            <person name="Brettin T."/>
            <person name="Detter J.C."/>
            <person name="Han C."/>
            <person name="Schmutz J."/>
            <person name="Larimer F."/>
            <person name="Land M."/>
            <person name="Hauser L."/>
            <person name="Kyrpides N."/>
            <person name="Ovchinnikova G."/>
            <person name="Noll K."/>
        </authorList>
    </citation>
    <scope>NUCLEOTIDE SEQUENCE [LARGE SCALE GENOMIC DNA]</scope>
    <source>
        <strain evidence="3">ATCC BAA-1733 / DSM 21960 / TBF 19.5.1</strain>
    </source>
</reference>
<keyword evidence="3" id="KW-1185">Reference proteome</keyword>
<dbReference type="KEGG" id="kol:Kole_0155"/>
<keyword evidence="1" id="KW-0812">Transmembrane</keyword>
<gene>
    <name evidence="2" type="ordered locus">Kole_0155</name>
</gene>
<feature type="transmembrane region" description="Helical" evidence="1">
    <location>
        <begin position="119"/>
        <end position="140"/>
    </location>
</feature>
<dbReference type="Pfam" id="PF12679">
    <property type="entry name" value="ABC2_membrane_2"/>
    <property type="match status" value="1"/>
</dbReference>
<evidence type="ECO:0000313" key="2">
    <source>
        <dbReference type="EMBL" id="ACR78881.1"/>
    </source>
</evidence>
<dbReference type="EMBL" id="CP001634">
    <property type="protein sequence ID" value="ACR78881.1"/>
    <property type="molecule type" value="Genomic_DNA"/>
</dbReference>
<feature type="transmembrane region" description="Helical" evidence="1">
    <location>
        <begin position="230"/>
        <end position="251"/>
    </location>
</feature>
<name>C5CIE7_KOSOT</name>
<evidence type="ECO:0008006" key="4">
    <source>
        <dbReference type="Google" id="ProtNLM"/>
    </source>
</evidence>
<keyword evidence="1" id="KW-0472">Membrane</keyword>
<feature type="transmembrane region" description="Helical" evidence="1">
    <location>
        <begin position="12"/>
        <end position="34"/>
    </location>
</feature>
<protein>
    <recommendedName>
        <fullName evidence="4">ABC-2 type transport system permease protein</fullName>
    </recommendedName>
</protein>
<dbReference type="OrthoDB" id="43593at2"/>
<evidence type="ECO:0000256" key="1">
    <source>
        <dbReference type="SAM" id="Phobius"/>
    </source>
</evidence>